<comment type="caution">
    <text evidence="1">The sequence shown here is derived from an EMBL/GenBank/DDBJ whole genome shotgun (WGS) entry which is preliminary data.</text>
</comment>
<proteinExistence type="predicted"/>
<gene>
    <name evidence="1" type="ORF">VF724_12515</name>
</gene>
<reference evidence="1" key="1">
    <citation type="submission" date="2023-12" db="EMBL/GenBank/DDBJ databases">
        <title>Fervidustalea candida gen. nov., sp. nov., a novel member of the family Paenibacillaceae isolated from a geothermal area.</title>
        <authorList>
            <person name="Li W.-J."/>
            <person name="Jiao J.-Y."/>
            <person name="Chen Y."/>
        </authorList>
    </citation>
    <scope>NUCLEOTIDE SEQUENCE</scope>
    <source>
        <strain evidence="1">SYSU GA230002</strain>
    </source>
</reference>
<keyword evidence="2" id="KW-1185">Reference proteome</keyword>
<dbReference type="EMBL" id="JAYJLD010000018">
    <property type="protein sequence ID" value="MEB3102485.1"/>
    <property type="molecule type" value="Genomic_DNA"/>
</dbReference>
<organism evidence="1 2">
    <name type="scientific">Ferviditalea candida</name>
    <dbReference type="NCBI Taxonomy" id="3108399"/>
    <lineage>
        <taxon>Bacteria</taxon>
        <taxon>Bacillati</taxon>
        <taxon>Bacillota</taxon>
        <taxon>Bacilli</taxon>
        <taxon>Bacillales</taxon>
        <taxon>Paenibacillaceae</taxon>
        <taxon>Ferviditalea</taxon>
    </lineage>
</organism>
<dbReference type="SUPFAM" id="SSF52266">
    <property type="entry name" value="SGNH hydrolase"/>
    <property type="match status" value="1"/>
</dbReference>
<protein>
    <recommendedName>
        <fullName evidence="3">SGNH hydrolase-type esterase domain-containing protein</fullName>
    </recommendedName>
</protein>
<dbReference type="Proteomes" id="UP001310386">
    <property type="component" value="Unassembled WGS sequence"/>
</dbReference>
<name>A0ABU5ZJ38_9BACL</name>
<sequence length="316" mass="36103">MFFLTFLVLSEVFVFRNLDVYGYSPGFIGQIAEIDNSFAHADASGIEAAVFGDSEGMDALRPNLLADAAHIRPDTLFNFSLSGGSAYDIAQMYELYKDRLPRLKRAIVEVNEFQLNNEDAASDIKFKFFAGLRDRLAVMNGKNYGELLLGWALKSYDMRTVWQMMIDKYRNDQLRKEVPLHQGGLPPVTWSPGSDKTRQHAEEVADRWFKGYRVEGVRTQAFEGMIRDMRQRGIEVVMIQLPRSSYFEEVIQTKYAAEQRRYMQKIQSIADRYGATYTVIPQGRLTLADFRDTNHVNPQGAAQISAYVGKRWLSAD</sequence>
<evidence type="ECO:0008006" key="3">
    <source>
        <dbReference type="Google" id="ProtNLM"/>
    </source>
</evidence>
<accession>A0ABU5ZJ38</accession>
<evidence type="ECO:0000313" key="2">
    <source>
        <dbReference type="Proteomes" id="UP001310386"/>
    </source>
</evidence>
<dbReference type="RefSeq" id="WP_371754609.1">
    <property type="nucleotide sequence ID" value="NZ_JAYJLD010000018.1"/>
</dbReference>
<evidence type="ECO:0000313" key="1">
    <source>
        <dbReference type="EMBL" id="MEB3102485.1"/>
    </source>
</evidence>